<dbReference type="PANTHER" id="PTHR42847:SF4">
    <property type="entry name" value="ALKANESULFONATE MONOOXYGENASE-RELATED"/>
    <property type="match status" value="1"/>
</dbReference>
<dbReference type="Proteomes" id="UP001284601">
    <property type="component" value="Unassembled WGS sequence"/>
</dbReference>
<keyword evidence="2" id="KW-0288">FMN</keyword>
<evidence type="ECO:0000256" key="1">
    <source>
        <dbReference type="ARBA" id="ARBA00022630"/>
    </source>
</evidence>
<dbReference type="InterPro" id="IPR050172">
    <property type="entry name" value="SsuD_RutA_monooxygenase"/>
</dbReference>
<dbReference type="InterPro" id="IPR011251">
    <property type="entry name" value="Luciferase-like_dom"/>
</dbReference>
<keyword evidence="7" id="KW-1185">Reference proteome</keyword>
<name>A0ABU4HNP4_9ACTN</name>
<evidence type="ECO:0000256" key="4">
    <source>
        <dbReference type="ARBA" id="ARBA00023033"/>
    </source>
</evidence>
<comment type="caution">
    <text evidence="6">The sequence shown here is derived from an EMBL/GenBank/DDBJ whole genome shotgun (WGS) entry which is preliminary data.</text>
</comment>
<dbReference type="Gene3D" id="3.20.20.30">
    <property type="entry name" value="Luciferase-like domain"/>
    <property type="match status" value="1"/>
</dbReference>
<dbReference type="Pfam" id="PF00296">
    <property type="entry name" value="Bac_luciferase"/>
    <property type="match status" value="1"/>
</dbReference>
<evidence type="ECO:0000256" key="3">
    <source>
        <dbReference type="ARBA" id="ARBA00023002"/>
    </source>
</evidence>
<dbReference type="PANTHER" id="PTHR42847">
    <property type="entry name" value="ALKANESULFONATE MONOOXYGENASE"/>
    <property type="match status" value="1"/>
</dbReference>
<keyword evidence="4" id="KW-0503">Monooxygenase</keyword>
<evidence type="ECO:0000313" key="6">
    <source>
        <dbReference type="EMBL" id="MDW5594897.1"/>
    </source>
</evidence>
<organism evidence="6 7">
    <name type="scientific">Conexibacter stalactiti</name>
    <dbReference type="NCBI Taxonomy" id="1940611"/>
    <lineage>
        <taxon>Bacteria</taxon>
        <taxon>Bacillati</taxon>
        <taxon>Actinomycetota</taxon>
        <taxon>Thermoleophilia</taxon>
        <taxon>Solirubrobacterales</taxon>
        <taxon>Conexibacteraceae</taxon>
        <taxon>Conexibacter</taxon>
    </lineage>
</organism>
<evidence type="ECO:0000313" key="7">
    <source>
        <dbReference type="Proteomes" id="UP001284601"/>
    </source>
</evidence>
<evidence type="ECO:0000256" key="2">
    <source>
        <dbReference type="ARBA" id="ARBA00022643"/>
    </source>
</evidence>
<dbReference type="SUPFAM" id="SSF51679">
    <property type="entry name" value="Bacterial luciferase-like"/>
    <property type="match status" value="1"/>
</dbReference>
<dbReference type="EMBL" id="JAWSTH010000024">
    <property type="protein sequence ID" value="MDW5594897.1"/>
    <property type="molecule type" value="Genomic_DNA"/>
</dbReference>
<reference evidence="6 7" key="2">
    <citation type="submission" date="2023-10" db="EMBL/GenBank/DDBJ databases">
        <authorList>
            <person name="Han X.F."/>
        </authorList>
    </citation>
    <scope>NUCLEOTIDE SEQUENCE [LARGE SCALE GENOMIC DNA]</scope>
    <source>
        <strain evidence="6 7">KCTC 39840</strain>
    </source>
</reference>
<evidence type="ECO:0000259" key="5">
    <source>
        <dbReference type="Pfam" id="PF00296"/>
    </source>
</evidence>
<keyword evidence="1" id="KW-0285">Flavoprotein</keyword>
<proteinExistence type="predicted"/>
<protein>
    <submittedName>
        <fullName evidence="6">LLM class flavin-dependent oxidoreductase</fullName>
    </submittedName>
</protein>
<sequence>MPVSCAVGLPNVGEYGDPLLLVQLAREAEAAGWAGAFVWDHVAYEPGWAVADPYMTVAAIAAQTARIRLGVLVSAVARRRPTKLARELATLDLLSGGRLVVGAGLGSSAEEQFTAFGEDADPRVRAQKLDEGLEIVDALWRGEPYEFAGRHEQVRTTGFLPRPEQRPRPPVWIAGRWPGTRPFRRAARWDGVFPIFADELNDANAPVSALQEVVAYVREQRGERGGPFDVVIEGASNGPDTALLAPYEQAGLTWWIEKLGWFRGPLDEMRERIARGPPA</sequence>
<keyword evidence="3" id="KW-0560">Oxidoreductase</keyword>
<gene>
    <name evidence="6" type="ORF">R7226_11140</name>
</gene>
<feature type="domain" description="Luciferase-like" evidence="5">
    <location>
        <begin position="21"/>
        <end position="232"/>
    </location>
</feature>
<dbReference type="InterPro" id="IPR036661">
    <property type="entry name" value="Luciferase-like_sf"/>
</dbReference>
<reference evidence="7" key="1">
    <citation type="submission" date="2023-07" db="EMBL/GenBank/DDBJ databases">
        <title>Conexibacter stalactiti sp. nov., isolated from stalactites in a lava cave and emended description of the genus Conexibacter.</title>
        <authorList>
            <person name="Lee S.D."/>
        </authorList>
    </citation>
    <scope>NUCLEOTIDE SEQUENCE [LARGE SCALE GENOMIC DNA]</scope>
    <source>
        <strain evidence="7">KCTC 39840</strain>
    </source>
</reference>
<dbReference type="RefSeq" id="WP_318597230.1">
    <property type="nucleotide sequence ID" value="NZ_JAWSTH010000024.1"/>
</dbReference>
<accession>A0ABU4HNP4</accession>